<dbReference type="PANTHER" id="PTHR36700">
    <property type="entry name" value="CRISPR SYSTEM CMR SUBUNIT CMR4"/>
    <property type="match status" value="1"/>
</dbReference>
<dbReference type="InterPro" id="IPR013410">
    <property type="entry name" value="CRISPR-assoc_RAMP_Cmr4"/>
</dbReference>
<dbReference type="NCBIfam" id="TIGR02580">
    <property type="entry name" value="cas_RAMP_Cmr4"/>
    <property type="match status" value="1"/>
</dbReference>
<organism evidence="3 4">
    <name type="scientific">Saccharolobus caldissimus</name>
    <dbReference type="NCBI Taxonomy" id="1702097"/>
    <lineage>
        <taxon>Archaea</taxon>
        <taxon>Thermoproteota</taxon>
        <taxon>Thermoprotei</taxon>
        <taxon>Sulfolobales</taxon>
        <taxon>Sulfolobaceae</taxon>
        <taxon>Saccharolobus</taxon>
    </lineage>
</organism>
<dbReference type="EMBL" id="AP025226">
    <property type="protein sequence ID" value="BDB98693.1"/>
    <property type="molecule type" value="Genomic_DNA"/>
</dbReference>
<dbReference type="Pfam" id="PF03787">
    <property type="entry name" value="RAMPs"/>
    <property type="match status" value="1"/>
</dbReference>
<evidence type="ECO:0000313" key="4">
    <source>
        <dbReference type="Proteomes" id="UP001319921"/>
    </source>
</evidence>
<evidence type="ECO:0000256" key="1">
    <source>
        <dbReference type="ARBA" id="ARBA00023118"/>
    </source>
</evidence>
<keyword evidence="4" id="KW-1185">Reference proteome</keyword>
<evidence type="ECO:0000259" key="2">
    <source>
        <dbReference type="Pfam" id="PF03787"/>
    </source>
</evidence>
<proteinExistence type="predicted"/>
<dbReference type="GO" id="GO:0051607">
    <property type="term" value="P:defense response to virus"/>
    <property type="evidence" value="ECO:0007669"/>
    <property type="project" value="UniProtKB-KW"/>
</dbReference>
<sequence>MSLTVRNYTLHHFLLYVLTPLKTGTGFGKGEINRAIQKNVYGIPIIYSTSIKGALALKEARNEEKIECINDLYVKVKGINNLTISDAFLLSVPTYDKEYGIVHVTSKFLLKKFYEFHNAPKGLDEIEKPITDIKKNRLIFKNNIIDVEMHKEGLVKEIKTTLNISSSEHILIMPDEEFINIINSIIIKQPRIRIEENETKLWYEEMLPSRSKLHFYIYATQDISCLDGKILQIGGRESAGGGFAKVIKI</sequence>
<evidence type="ECO:0000313" key="3">
    <source>
        <dbReference type="EMBL" id="BDB98693.1"/>
    </source>
</evidence>
<dbReference type="GeneID" id="68866441"/>
<accession>A0AAQ4CSB2</accession>
<dbReference type="InterPro" id="IPR005537">
    <property type="entry name" value="RAMP_III_fam"/>
</dbReference>
<dbReference type="AlphaFoldDB" id="A0AAQ4CSB2"/>
<dbReference type="PANTHER" id="PTHR36700:SF1">
    <property type="entry name" value="CRISPR SYSTEM CMR SUBUNIT CMR4"/>
    <property type="match status" value="1"/>
</dbReference>
<name>A0AAQ4CSB2_9CREN</name>
<keyword evidence="1" id="KW-0051">Antiviral defense</keyword>
<protein>
    <submittedName>
        <fullName evidence="3">Type III-B CRISPR module RAMP protein Cmr4</fullName>
    </submittedName>
</protein>
<gene>
    <name evidence="3" type="ORF">SACC_17100</name>
</gene>
<feature type="domain" description="CRISPR type III-associated protein" evidence="2">
    <location>
        <begin position="15"/>
        <end position="244"/>
    </location>
</feature>
<dbReference type="KEGG" id="scas:SACC_17100"/>
<reference evidence="3 4" key="1">
    <citation type="journal article" date="2022" name="Microbiol. Resour. Announc.">
        <title>Complete Genome Sequence of the Hyperthermophilic and Acidophilic Archaeon Saccharolobus caldissimus Strain HS-3T.</title>
        <authorList>
            <person name="Sakai H.D."/>
            <person name="Kurosawa N."/>
        </authorList>
    </citation>
    <scope>NUCLEOTIDE SEQUENCE [LARGE SCALE GENOMIC DNA]</scope>
    <source>
        <strain evidence="3 4">JCM32116</strain>
    </source>
</reference>
<dbReference type="Proteomes" id="UP001319921">
    <property type="component" value="Chromosome"/>
</dbReference>
<dbReference type="RefSeq" id="WP_229569070.1">
    <property type="nucleotide sequence ID" value="NZ_AP025226.1"/>
</dbReference>